<keyword evidence="2 4" id="KW-0732">Signal</keyword>
<evidence type="ECO:0000256" key="3">
    <source>
        <dbReference type="ARBA" id="ARBA00022801"/>
    </source>
</evidence>
<dbReference type="SUPFAM" id="SSF57180">
    <property type="entry name" value="Cellulose-binding domain"/>
    <property type="match status" value="1"/>
</dbReference>
<dbReference type="PROSITE" id="PS00562">
    <property type="entry name" value="CBM1_1"/>
    <property type="match status" value="1"/>
</dbReference>
<evidence type="ECO:0000313" key="7">
    <source>
        <dbReference type="Proteomes" id="UP000193719"/>
    </source>
</evidence>
<dbReference type="GO" id="GO:0016788">
    <property type="term" value="F:hydrolase activity, acting on ester bonds"/>
    <property type="evidence" value="ECO:0007669"/>
    <property type="project" value="InterPro"/>
</dbReference>
<evidence type="ECO:0000256" key="2">
    <source>
        <dbReference type="ARBA" id="ARBA00022729"/>
    </source>
</evidence>
<sequence>MKFSIIGIMSLGLATLANAACSNKAFYQCGGKGFKGETCCDSGYTCKTYNEWFSQCIQETSNNNGSNASSNTNNNNNINNNNNNVSSARIFIAGDSTVDNKGGGNGTVGWGKLLSNYVTIPVYNHARAGRSTRSFMREGKWDALINDVKEGDYVFIEFGHNDGGGPYQEKERGVVDGEGDNSVTVRLSSGEMEVVHTYSWYLRTFANQVRAKKANPIILTQTPRKVFQNGRIETPGRFVTYAMNVAKQLGIPCIDMYNYIARQYESLGEGYLNQNKYFPNDNVHTSEAAADLNTRILVNAFSKCEKIPGLAAVLNDKGKAVNLICAK</sequence>
<dbReference type="InterPro" id="IPR035971">
    <property type="entry name" value="CBD_sf"/>
</dbReference>
<reference evidence="6 7" key="1">
    <citation type="submission" date="2016-08" db="EMBL/GenBank/DDBJ databases">
        <title>Genomes of anaerobic fungi encode conserved fungal cellulosomes for biomass hydrolysis.</title>
        <authorList>
            <consortium name="DOE Joint Genome Institute"/>
            <person name="Haitjema C.H."/>
            <person name="Gilmore S.P."/>
            <person name="Henske J.K."/>
            <person name="Solomon K.V."/>
            <person name="De Groot R."/>
            <person name="Kuo A."/>
            <person name="Mondo S.J."/>
            <person name="Salamov A.A."/>
            <person name="Labutti K."/>
            <person name="Zhao Z."/>
            <person name="Chiniquy J."/>
            <person name="Barry K."/>
            <person name="Brewer H.M."/>
            <person name="Purvine S.O."/>
            <person name="Wright A.T."/>
            <person name="Boxma B."/>
            <person name="Van Alen T."/>
            <person name="Hackstein J.H."/>
            <person name="Baker S.E."/>
            <person name="Grigoriev I.V."/>
            <person name="O'Malley M.A."/>
        </authorList>
    </citation>
    <scope>NUCLEOTIDE SEQUENCE [LARGE SCALE GENOMIC DNA]</scope>
    <source>
        <strain evidence="7">finn</strain>
    </source>
</reference>
<dbReference type="PROSITE" id="PS51164">
    <property type="entry name" value="CBM1_2"/>
    <property type="match status" value="1"/>
</dbReference>
<dbReference type="EMBL" id="MCFH01000016">
    <property type="protein sequence ID" value="ORX52257.1"/>
    <property type="molecule type" value="Genomic_DNA"/>
</dbReference>
<feature type="domain" description="CBM1" evidence="5">
    <location>
        <begin position="21"/>
        <end position="57"/>
    </location>
</feature>
<dbReference type="Gene3D" id="3.40.50.1110">
    <property type="entry name" value="SGNH hydrolase"/>
    <property type="match status" value="1"/>
</dbReference>
<dbReference type="PANTHER" id="PTHR43695:SF1">
    <property type="entry name" value="RHAMNOGALACTURONAN ACETYLESTERASE"/>
    <property type="match status" value="1"/>
</dbReference>
<evidence type="ECO:0000256" key="1">
    <source>
        <dbReference type="ARBA" id="ARBA00008668"/>
    </source>
</evidence>
<reference evidence="6 7" key="2">
    <citation type="submission" date="2016-08" db="EMBL/GenBank/DDBJ databases">
        <title>Pervasive Adenine N6-methylation of Active Genes in Fungi.</title>
        <authorList>
            <consortium name="DOE Joint Genome Institute"/>
            <person name="Mondo S.J."/>
            <person name="Dannebaum R.O."/>
            <person name="Kuo R.C."/>
            <person name="Labutti K."/>
            <person name="Haridas S."/>
            <person name="Kuo A."/>
            <person name="Salamov A."/>
            <person name="Ahrendt S.R."/>
            <person name="Lipzen A."/>
            <person name="Sullivan W."/>
            <person name="Andreopoulos W.B."/>
            <person name="Clum A."/>
            <person name="Lindquist E."/>
            <person name="Daum C."/>
            <person name="Ramamoorthy G.K."/>
            <person name="Gryganskyi A."/>
            <person name="Culley D."/>
            <person name="Magnuson J.K."/>
            <person name="James T.Y."/>
            <person name="O'Malley M.A."/>
            <person name="Stajich J.E."/>
            <person name="Spatafora J.W."/>
            <person name="Visel A."/>
            <person name="Grigoriev I.V."/>
        </authorList>
    </citation>
    <scope>NUCLEOTIDE SEQUENCE [LARGE SCALE GENOMIC DNA]</scope>
    <source>
        <strain evidence="7">finn</strain>
    </source>
</reference>
<protein>
    <submittedName>
        <fullName evidence="6">SGNH hydrolase</fullName>
    </submittedName>
</protein>
<dbReference type="Pfam" id="PF00657">
    <property type="entry name" value="Lipase_GDSL"/>
    <property type="match status" value="1"/>
</dbReference>
<dbReference type="InterPro" id="IPR037459">
    <property type="entry name" value="RhgT-like"/>
</dbReference>
<dbReference type="STRING" id="1754191.A0A1Y1VBW9"/>
<comment type="similarity">
    <text evidence="1">Belongs to the 'GDSL' lipolytic enzyme family.</text>
</comment>
<evidence type="ECO:0000313" key="6">
    <source>
        <dbReference type="EMBL" id="ORX52257.1"/>
    </source>
</evidence>
<dbReference type="GO" id="GO:0030248">
    <property type="term" value="F:cellulose binding"/>
    <property type="evidence" value="ECO:0007669"/>
    <property type="project" value="InterPro"/>
</dbReference>
<evidence type="ECO:0000259" key="5">
    <source>
        <dbReference type="PROSITE" id="PS51164"/>
    </source>
</evidence>
<dbReference type="SUPFAM" id="SSF52266">
    <property type="entry name" value="SGNH hydrolase"/>
    <property type="match status" value="1"/>
</dbReference>
<dbReference type="InterPro" id="IPR000254">
    <property type="entry name" value="CBD"/>
</dbReference>
<comment type="caution">
    <text evidence="6">The sequence shown here is derived from an EMBL/GenBank/DDBJ whole genome shotgun (WGS) entry which is preliminary data.</text>
</comment>
<dbReference type="GO" id="GO:0005975">
    <property type="term" value="P:carbohydrate metabolic process"/>
    <property type="evidence" value="ECO:0007669"/>
    <property type="project" value="InterPro"/>
</dbReference>
<organism evidence="6 7">
    <name type="scientific">Piromyces finnis</name>
    <dbReference type="NCBI Taxonomy" id="1754191"/>
    <lineage>
        <taxon>Eukaryota</taxon>
        <taxon>Fungi</taxon>
        <taxon>Fungi incertae sedis</taxon>
        <taxon>Chytridiomycota</taxon>
        <taxon>Chytridiomycota incertae sedis</taxon>
        <taxon>Neocallimastigomycetes</taxon>
        <taxon>Neocallimastigales</taxon>
        <taxon>Neocallimastigaceae</taxon>
        <taxon>Piromyces</taxon>
    </lineage>
</organism>
<keyword evidence="7" id="KW-1185">Reference proteome</keyword>
<dbReference type="SMART" id="SM00236">
    <property type="entry name" value="fCBD"/>
    <property type="match status" value="1"/>
</dbReference>
<keyword evidence="3 6" id="KW-0378">Hydrolase</keyword>
<dbReference type="AlphaFoldDB" id="A0A1Y1VBW9"/>
<accession>A0A1Y1VBW9</accession>
<proteinExistence type="inferred from homology"/>
<dbReference type="Proteomes" id="UP000193719">
    <property type="component" value="Unassembled WGS sequence"/>
</dbReference>
<evidence type="ECO:0000256" key="4">
    <source>
        <dbReference type="SAM" id="SignalP"/>
    </source>
</evidence>
<feature type="chain" id="PRO_5012734018" evidence="4">
    <location>
        <begin position="20"/>
        <end position="327"/>
    </location>
</feature>
<dbReference type="Pfam" id="PF00734">
    <property type="entry name" value="CBM_1"/>
    <property type="match status" value="1"/>
</dbReference>
<dbReference type="PANTHER" id="PTHR43695">
    <property type="entry name" value="PUTATIVE (AFU_ORTHOLOGUE AFUA_2G17250)-RELATED"/>
    <property type="match status" value="1"/>
</dbReference>
<dbReference type="OrthoDB" id="2141316at2759"/>
<dbReference type="InterPro" id="IPR001087">
    <property type="entry name" value="GDSL"/>
</dbReference>
<name>A0A1Y1VBW9_9FUNG</name>
<feature type="signal peptide" evidence="4">
    <location>
        <begin position="1"/>
        <end position="19"/>
    </location>
</feature>
<gene>
    <name evidence="6" type="ORF">BCR36DRAFT_325153</name>
</gene>
<dbReference type="GO" id="GO:0005576">
    <property type="term" value="C:extracellular region"/>
    <property type="evidence" value="ECO:0007669"/>
    <property type="project" value="InterPro"/>
</dbReference>
<dbReference type="InterPro" id="IPR036514">
    <property type="entry name" value="SGNH_hydro_sf"/>
</dbReference>